<dbReference type="Proteomes" id="UP000244803">
    <property type="component" value="Chromosome 2"/>
</dbReference>
<dbReference type="AlphaFoldDB" id="A0A976M8U5"/>
<evidence type="ECO:0000313" key="2">
    <source>
        <dbReference type="Proteomes" id="UP000244803"/>
    </source>
</evidence>
<sequence>MFCNIFTKRFYTVTTTSVTSRKPLWRRKQTFYHKLWNALTAKKWQEFNELLYSMRQDGLNDDEVTYTLKAHYFILNPHVAVENCFLVLEEMKKALIHPSVIRMNEFLINSYFELEELSCEPPRLLWQNFTKMIWQTSLKLNRQRRHRLIKQLLLKDPNDLMKVSQKDIEAMAIEEYNNNLLTPFMSIKEIYDDPIEVNLDKFKEVKIKKLDFQSQYTLDHMDKLE</sequence>
<reference evidence="1" key="1">
    <citation type="submission" date="2022-07" db="EMBL/GenBank/DDBJ databases">
        <title>Evaluation of T. orientalis genome assembly methods using nanopore sequencing and analysis of variation between genomes.</title>
        <authorList>
            <person name="Yam J."/>
            <person name="Micallef M.L."/>
            <person name="Liu M."/>
            <person name="Djordjevic S.P."/>
            <person name="Bogema D.R."/>
            <person name="Jenkins C."/>
        </authorList>
    </citation>
    <scope>NUCLEOTIDE SEQUENCE</scope>
    <source>
        <strain evidence="1">Fish Creek</strain>
    </source>
</reference>
<name>A0A976M8U5_THEOR</name>
<evidence type="ECO:0000313" key="1">
    <source>
        <dbReference type="EMBL" id="UKJ90622.2"/>
    </source>
</evidence>
<accession>A0A976M8U5</accession>
<gene>
    <name evidence="1" type="ORF">MACJ_001556</name>
</gene>
<dbReference type="OrthoDB" id="359249at2759"/>
<protein>
    <submittedName>
        <fullName evidence="1">Uncharacterized protein</fullName>
    </submittedName>
</protein>
<dbReference type="EMBL" id="CP056068">
    <property type="protein sequence ID" value="UKJ90622.2"/>
    <property type="molecule type" value="Genomic_DNA"/>
</dbReference>
<organism evidence="1 2">
    <name type="scientific">Theileria orientalis</name>
    <dbReference type="NCBI Taxonomy" id="68886"/>
    <lineage>
        <taxon>Eukaryota</taxon>
        <taxon>Sar</taxon>
        <taxon>Alveolata</taxon>
        <taxon>Apicomplexa</taxon>
        <taxon>Aconoidasida</taxon>
        <taxon>Piroplasmida</taxon>
        <taxon>Theileriidae</taxon>
        <taxon>Theileria</taxon>
    </lineage>
</organism>
<proteinExistence type="predicted"/>